<evidence type="ECO:0000313" key="2">
    <source>
        <dbReference type="EMBL" id="CDW27324.1"/>
    </source>
</evidence>
<dbReference type="KEGG" id="lsm:121119132"/>
<dbReference type="PANTHER" id="PTHR12496">
    <property type="entry name" value="CGI-41 METHYLTRANSFERASE"/>
    <property type="match status" value="1"/>
</dbReference>
<organism evidence="2">
    <name type="scientific">Lepeophtheirus salmonis</name>
    <name type="common">Salmon louse</name>
    <name type="synonym">Caligus salmonis</name>
    <dbReference type="NCBI Taxonomy" id="72036"/>
    <lineage>
        <taxon>Eukaryota</taxon>
        <taxon>Metazoa</taxon>
        <taxon>Ecdysozoa</taxon>
        <taxon>Arthropoda</taxon>
        <taxon>Crustacea</taxon>
        <taxon>Multicrustacea</taxon>
        <taxon>Hexanauplia</taxon>
        <taxon>Copepoda</taxon>
        <taxon>Siphonostomatoida</taxon>
        <taxon>Caligidae</taxon>
        <taxon>Lepeophtheirus</taxon>
    </lineage>
</organism>
<reference evidence="2" key="1">
    <citation type="submission" date="2014-05" db="EMBL/GenBank/DDBJ databases">
        <authorList>
            <person name="Chronopoulou M."/>
        </authorList>
    </citation>
    <scope>NUCLEOTIDE SEQUENCE</scope>
    <source>
        <tissue evidence="2">Whole organism</tissue>
    </source>
</reference>
<accession>A0A0K2TN12</accession>
<dbReference type="GeneID" id="121119132"/>
<dbReference type="AlphaFoldDB" id="A0A0K2TN12"/>
<dbReference type="OrthoDB" id="10258156at2759"/>
<proteinExistence type="predicted"/>
<dbReference type="Pfam" id="PF13679">
    <property type="entry name" value="Methyltransf_32"/>
    <property type="match status" value="1"/>
</dbReference>
<dbReference type="OMA" id="CCYHRMN"/>
<name>A0A0K2TN12_LEPSM</name>
<dbReference type="PANTHER" id="PTHR12496:SF0">
    <property type="entry name" value="METHYLTRANSFERASE DOMAIN-CONTAINING PROTEIN"/>
    <property type="match status" value="1"/>
</dbReference>
<protein>
    <recommendedName>
        <fullName evidence="1">Methyltransferase domain-containing protein</fullName>
    </recommendedName>
</protein>
<dbReference type="RefSeq" id="XP_040569701.1">
    <property type="nucleotide sequence ID" value="XM_040713767.2"/>
</dbReference>
<sequence>MWLSIPTTQVFFILEYWRRIKIIRVTMREIAKELVTFLQDYSWIYNFSNIRILLDKDDHPFIHHFSQEALIKFHEKRNKLLHLIKTKVIHSYDFSDNTPSTEKDLFKGMSPKKIHECVRFADILSKLKCGKSILDIGSGLGYVDHILETVYGYKTLGIEKSRFGKSPTNRSVVAIDLKDNEEGFLNKLIDDRLDGSACMIGLHACGDLTPTMLKAFVYGDRFTSLAVVSCCYHKMSMPFTPMSKFFREEIDFSSIFTPYGLRLASQEVASDDKSQLLDERHRFFTYRSVLEVLSGEMSINKSKRKAVRKNGIKTFEDYIQNVFDRFDFDPKFEQGYISNRLREIFKEHEPNFSLLKYVIILQDYVQKLIEYSVLLDRVIYLQENDYDKVIVYEIFNEKISPRNKLIFCPA</sequence>
<evidence type="ECO:0000259" key="1">
    <source>
        <dbReference type="Pfam" id="PF13679"/>
    </source>
</evidence>
<dbReference type="InterPro" id="IPR052220">
    <property type="entry name" value="METTL25"/>
</dbReference>
<feature type="domain" description="Methyltransferase" evidence="1">
    <location>
        <begin position="112"/>
        <end position="236"/>
    </location>
</feature>
<dbReference type="InterPro" id="IPR025714">
    <property type="entry name" value="Methyltranfer_dom"/>
</dbReference>
<dbReference type="EMBL" id="HACA01009963">
    <property type="protein sequence ID" value="CDW27324.1"/>
    <property type="molecule type" value="Transcribed_RNA"/>
</dbReference>